<dbReference type="SUPFAM" id="SSF55781">
    <property type="entry name" value="GAF domain-like"/>
    <property type="match status" value="1"/>
</dbReference>
<dbReference type="InterPro" id="IPR003661">
    <property type="entry name" value="HisK_dim/P_dom"/>
</dbReference>
<dbReference type="AlphaFoldDB" id="A0A7X6DR08"/>
<evidence type="ECO:0000256" key="9">
    <source>
        <dbReference type="SAM" id="Phobius"/>
    </source>
</evidence>
<keyword evidence="4" id="KW-0808">Transferase</keyword>
<feature type="transmembrane region" description="Helical" evidence="9">
    <location>
        <begin position="201"/>
        <end position="221"/>
    </location>
</feature>
<feature type="transmembrane region" description="Helical" evidence="9">
    <location>
        <begin position="67"/>
        <end position="88"/>
    </location>
</feature>
<keyword evidence="3" id="KW-0597">Phosphoprotein</keyword>
<evidence type="ECO:0000256" key="1">
    <source>
        <dbReference type="ARBA" id="ARBA00000085"/>
    </source>
</evidence>
<dbReference type="PROSITE" id="PS50109">
    <property type="entry name" value="HIS_KIN"/>
    <property type="match status" value="1"/>
</dbReference>
<feature type="transmembrane region" description="Helical" evidence="9">
    <location>
        <begin position="139"/>
        <end position="160"/>
    </location>
</feature>
<comment type="caution">
    <text evidence="11">The sequence shown here is derived from an EMBL/GenBank/DDBJ whole genome shotgun (WGS) entry which is preliminary data.</text>
</comment>
<feature type="transmembrane region" description="Helical" evidence="9">
    <location>
        <begin position="6"/>
        <end position="23"/>
    </location>
</feature>
<dbReference type="InterPro" id="IPR036097">
    <property type="entry name" value="HisK_dim/P_sf"/>
</dbReference>
<evidence type="ECO:0000256" key="4">
    <source>
        <dbReference type="ARBA" id="ARBA00022679"/>
    </source>
</evidence>
<name>A0A7X6DR08_9BACT</name>
<dbReference type="Gene3D" id="3.30.450.40">
    <property type="match status" value="1"/>
</dbReference>
<dbReference type="PANTHER" id="PTHR43065">
    <property type="entry name" value="SENSOR HISTIDINE KINASE"/>
    <property type="match status" value="1"/>
</dbReference>
<proteinExistence type="predicted"/>
<keyword evidence="6" id="KW-0418">Kinase</keyword>
<dbReference type="InterPro" id="IPR031621">
    <property type="entry name" value="HisKA_7TM"/>
</dbReference>
<dbReference type="GO" id="GO:0000155">
    <property type="term" value="F:phosphorelay sensor kinase activity"/>
    <property type="evidence" value="ECO:0007669"/>
    <property type="project" value="InterPro"/>
</dbReference>
<dbReference type="EMBL" id="VTOW01000002">
    <property type="protein sequence ID" value="NKE71765.1"/>
    <property type="molecule type" value="Genomic_DNA"/>
</dbReference>
<accession>A0A7X6DR08</accession>
<dbReference type="SMART" id="SM00388">
    <property type="entry name" value="HisKA"/>
    <property type="match status" value="1"/>
</dbReference>
<sequence length="733" mass="82743">MDIQNSLSFLAGITNLALGFVVWSRGRKNTLNALYSLVALSVASWCFSVIPFRSAVDPAASLLWSKILYISPISIVTSFLFFNFTFLCQERSSRFSYLLPLAPALGILGLTLWPEMVIQAVLHTSSGEKQIVFGPAYPIYFIFIIAYFCWSFIILSKEYFNASGIGRMQIRYVFFGTFISANLGMITNLILPTLGIFSLNWLGQILTIIMSSFIAYAIVRYRLLDIKIILKRTLVYSMLLIITFSVYVFMILFSQNTLGDKSEPTFRMFLSALLVAVGFEPLKRFFQRATDRIFFKGEYDQKLLLSRLSTMMRNTINLEKLCKDLTYTLMTKLTAKKMAILLVEEESPFVIIGAQEGFNEPTLALSSNNPLIEYFNIQGIQKELLVYNEIAKQSEEDPSDRDLTVLIREMEKLSVTLVGPIYIKGRLTGLFFLDDKRSEDIYTEDEFSMLEIIFSQAGTSIENARLYKRVQEQMEELKKNQSEQLMQSAKLASVGELAVSVAHEINNPLTGILGFTSLLLSEMPPDDPRTKDLKVIESEALRSRQIVRNLLDFSRSHGSKKEPIDINGVIRNTLTLIQYQAKTSNINIVEKFAKDLPLVQADADQLKQVFINLIKNAFDAMPKGGMLTIETTTLPEKPLMLNGTSLHESPSEEMVMIQFKDSGMGIHPDHLQNIFDPFFTTKGRQMGTGLGLSISYNIIEKHGGRMEVESELGKGSNFMIKLPALSHQGSRNV</sequence>
<evidence type="ECO:0000256" key="5">
    <source>
        <dbReference type="ARBA" id="ARBA00022741"/>
    </source>
</evidence>
<feature type="transmembrane region" description="Helical" evidence="9">
    <location>
        <begin position="233"/>
        <end position="253"/>
    </location>
</feature>
<dbReference type="Proteomes" id="UP000534783">
    <property type="component" value="Unassembled WGS sequence"/>
</dbReference>
<dbReference type="CDD" id="cd00082">
    <property type="entry name" value="HisKA"/>
    <property type="match status" value="1"/>
</dbReference>
<keyword evidence="5" id="KW-0547">Nucleotide-binding</keyword>
<dbReference type="SUPFAM" id="SSF55874">
    <property type="entry name" value="ATPase domain of HSP90 chaperone/DNA topoisomerase II/histidine kinase"/>
    <property type="match status" value="1"/>
</dbReference>
<dbReference type="SMART" id="SM00387">
    <property type="entry name" value="HATPase_c"/>
    <property type="match status" value="1"/>
</dbReference>
<keyword evidence="7" id="KW-0067">ATP-binding</keyword>
<feature type="transmembrane region" description="Helical" evidence="9">
    <location>
        <begin position="35"/>
        <end position="55"/>
    </location>
</feature>
<keyword evidence="9" id="KW-1133">Transmembrane helix</keyword>
<gene>
    <name evidence="11" type="ORF">MNODULE_13540</name>
</gene>
<evidence type="ECO:0000256" key="8">
    <source>
        <dbReference type="ARBA" id="ARBA00023012"/>
    </source>
</evidence>
<dbReference type="EC" id="2.7.13.3" evidence="2"/>
<dbReference type="RefSeq" id="WP_168060694.1">
    <property type="nucleotide sequence ID" value="NZ_VTOW01000002.1"/>
</dbReference>
<dbReference type="InterPro" id="IPR004358">
    <property type="entry name" value="Sig_transdc_His_kin-like_C"/>
</dbReference>
<dbReference type="InterPro" id="IPR003594">
    <property type="entry name" value="HATPase_dom"/>
</dbReference>
<evidence type="ECO:0000256" key="6">
    <source>
        <dbReference type="ARBA" id="ARBA00022777"/>
    </source>
</evidence>
<comment type="catalytic activity">
    <reaction evidence="1">
        <text>ATP + protein L-histidine = ADP + protein N-phospho-L-histidine.</text>
        <dbReference type="EC" id="2.7.13.3"/>
    </reaction>
</comment>
<keyword evidence="8" id="KW-0902">Two-component regulatory system</keyword>
<dbReference type="InterPro" id="IPR029016">
    <property type="entry name" value="GAF-like_dom_sf"/>
</dbReference>
<dbReference type="Gene3D" id="1.10.287.130">
    <property type="match status" value="1"/>
</dbReference>
<keyword evidence="12" id="KW-1185">Reference proteome</keyword>
<dbReference type="Pfam" id="PF02518">
    <property type="entry name" value="HATPase_c"/>
    <property type="match status" value="1"/>
</dbReference>
<evidence type="ECO:0000256" key="3">
    <source>
        <dbReference type="ARBA" id="ARBA00022553"/>
    </source>
</evidence>
<keyword evidence="9" id="KW-0812">Transmembrane</keyword>
<reference evidence="11 12" key="1">
    <citation type="journal article" date="2020" name="Nature">
        <title>Bacterial chemolithoautotrophy via manganese oxidation.</title>
        <authorList>
            <person name="Yu H."/>
            <person name="Leadbetter J.R."/>
        </authorList>
    </citation>
    <scope>NUCLEOTIDE SEQUENCE [LARGE SCALE GENOMIC DNA]</scope>
    <source>
        <strain evidence="11 12">Mn-1</strain>
    </source>
</reference>
<keyword evidence="9" id="KW-0472">Membrane</keyword>
<evidence type="ECO:0000259" key="10">
    <source>
        <dbReference type="PROSITE" id="PS50109"/>
    </source>
</evidence>
<evidence type="ECO:0000313" key="11">
    <source>
        <dbReference type="EMBL" id="NKE71765.1"/>
    </source>
</evidence>
<evidence type="ECO:0000256" key="7">
    <source>
        <dbReference type="ARBA" id="ARBA00022840"/>
    </source>
</evidence>
<evidence type="ECO:0000313" key="12">
    <source>
        <dbReference type="Proteomes" id="UP000534783"/>
    </source>
</evidence>
<dbReference type="SUPFAM" id="SSF47384">
    <property type="entry name" value="Homodimeric domain of signal transducing histidine kinase"/>
    <property type="match status" value="1"/>
</dbReference>
<feature type="domain" description="Histidine kinase" evidence="10">
    <location>
        <begin position="500"/>
        <end position="726"/>
    </location>
</feature>
<feature type="transmembrane region" description="Helical" evidence="9">
    <location>
        <begin position="95"/>
        <end position="113"/>
    </location>
</feature>
<protein>
    <recommendedName>
        <fullName evidence="2">histidine kinase</fullName>
        <ecNumber evidence="2">2.7.13.3</ecNumber>
    </recommendedName>
</protein>
<dbReference type="PRINTS" id="PR00344">
    <property type="entry name" value="BCTRLSENSOR"/>
</dbReference>
<dbReference type="Pfam" id="PF00512">
    <property type="entry name" value="HisKA"/>
    <property type="match status" value="1"/>
</dbReference>
<dbReference type="GO" id="GO:0005524">
    <property type="term" value="F:ATP binding"/>
    <property type="evidence" value="ECO:0007669"/>
    <property type="project" value="UniProtKB-KW"/>
</dbReference>
<dbReference type="InterPro" id="IPR036890">
    <property type="entry name" value="HATPase_C_sf"/>
</dbReference>
<dbReference type="Gene3D" id="3.30.565.10">
    <property type="entry name" value="Histidine kinase-like ATPase, C-terminal domain"/>
    <property type="match status" value="1"/>
</dbReference>
<dbReference type="Pfam" id="PF16927">
    <property type="entry name" value="HisKA_7TM"/>
    <property type="match status" value="1"/>
</dbReference>
<dbReference type="InterPro" id="IPR005467">
    <property type="entry name" value="His_kinase_dom"/>
</dbReference>
<evidence type="ECO:0000256" key="2">
    <source>
        <dbReference type="ARBA" id="ARBA00012438"/>
    </source>
</evidence>
<organism evidence="11 12">
    <name type="scientific">Candidatus Manganitrophus noduliformans</name>
    <dbReference type="NCBI Taxonomy" id="2606439"/>
    <lineage>
        <taxon>Bacteria</taxon>
        <taxon>Pseudomonadati</taxon>
        <taxon>Nitrospirota</taxon>
        <taxon>Nitrospiria</taxon>
        <taxon>Candidatus Troglogloeales</taxon>
        <taxon>Candidatus Manganitrophaceae</taxon>
        <taxon>Candidatus Manganitrophus</taxon>
    </lineage>
</organism>
<dbReference type="PANTHER" id="PTHR43065:SF46">
    <property type="entry name" value="C4-DICARBOXYLATE TRANSPORT SENSOR PROTEIN DCTB"/>
    <property type="match status" value="1"/>
</dbReference>
<feature type="transmembrane region" description="Helical" evidence="9">
    <location>
        <begin position="172"/>
        <end position="195"/>
    </location>
</feature>